<sequence>MRNTEKTLSEVMRILKDRGYTEDFNLLEVKESYIKNGEPVNIEDLVIDKIYRFSGSNDVGDEAILYAMRNVKDGAKGVFVNGYGLYVDEEATAIISKITYHEIDNEDWTVNDNL</sequence>
<name>A0A3P1B1S6_9FLAO</name>
<gene>
    <name evidence="1" type="ORF">EG242_07795</name>
</gene>
<organism evidence="1 2">
    <name type="scientific">Paenimyroides viscosum</name>
    <dbReference type="NCBI Taxonomy" id="2488729"/>
    <lineage>
        <taxon>Bacteria</taxon>
        <taxon>Pseudomonadati</taxon>
        <taxon>Bacteroidota</taxon>
        <taxon>Flavobacteriia</taxon>
        <taxon>Flavobacteriales</taxon>
        <taxon>Flavobacteriaceae</taxon>
        <taxon>Paenimyroides</taxon>
    </lineage>
</organism>
<evidence type="ECO:0008006" key="3">
    <source>
        <dbReference type="Google" id="ProtNLM"/>
    </source>
</evidence>
<reference evidence="1 2" key="1">
    <citation type="submission" date="2018-11" db="EMBL/GenBank/DDBJ databases">
        <title>Flavobacterium sp. nov., YIM 102796 draft genome.</title>
        <authorList>
            <person name="Li G."/>
            <person name="Jiang Y."/>
        </authorList>
    </citation>
    <scope>NUCLEOTIDE SEQUENCE [LARGE SCALE GENOMIC DNA]</scope>
    <source>
        <strain evidence="1 2">YIM 102796</strain>
    </source>
</reference>
<dbReference type="AlphaFoldDB" id="A0A3P1B1S6"/>
<accession>A0A3P1B1S6</accession>
<keyword evidence="2" id="KW-1185">Reference proteome</keyword>
<evidence type="ECO:0000313" key="1">
    <source>
        <dbReference type="EMBL" id="RRA94928.1"/>
    </source>
</evidence>
<dbReference type="OrthoDB" id="8418771at2"/>
<protein>
    <recommendedName>
        <fullName evidence="3">Phosphoribosylpyrophosphate synthetase</fullName>
    </recommendedName>
</protein>
<dbReference type="Proteomes" id="UP000268372">
    <property type="component" value="Unassembled WGS sequence"/>
</dbReference>
<comment type="caution">
    <text evidence="1">The sequence shown here is derived from an EMBL/GenBank/DDBJ whole genome shotgun (WGS) entry which is preliminary data.</text>
</comment>
<dbReference type="EMBL" id="RQTJ01000013">
    <property type="protein sequence ID" value="RRA94928.1"/>
    <property type="molecule type" value="Genomic_DNA"/>
</dbReference>
<proteinExistence type="predicted"/>
<evidence type="ECO:0000313" key="2">
    <source>
        <dbReference type="Proteomes" id="UP000268372"/>
    </source>
</evidence>